<name>A0A1G6IB67_9BACT</name>
<dbReference type="InterPro" id="IPR050445">
    <property type="entry name" value="Bact_polysacc_biosynth/exp"/>
</dbReference>
<gene>
    <name evidence="8" type="ORF">SAMN05216323_101531</name>
</gene>
<dbReference type="Proteomes" id="UP000199452">
    <property type="component" value="Unassembled WGS sequence"/>
</dbReference>
<proteinExistence type="predicted"/>
<evidence type="ECO:0000313" key="9">
    <source>
        <dbReference type="Proteomes" id="UP000199452"/>
    </source>
</evidence>
<comment type="subcellular location">
    <subcellularLocation>
        <location evidence="1">Cell membrane</location>
        <topology evidence="1">Multi-pass membrane protein</topology>
    </subcellularLocation>
</comment>
<protein>
    <submittedName>
        <fullName evidence="8">Chain length determinant protein</fullName>
    </submittedName>
</protein>
<evidence type="ECO:0000259" key="7">
    <source>
        <dbReference type="Pfam" id="PF02706"/>
    </source>
</evidence>
<dbReference type="OrthoDB" id="1524741at2"/>
<keyword evidence="9" id="KW-1185">Reference proteome</keyword>
<dbReference type="AlphaFoldDB" id="A0A1G6IB67"/>
<sequence length="340" mass="38378">MTKQEPLNFSIIILTAWHYRIAITLIPLIAAVVTFGITFLIKPKFKATAIIYSTAPTNSGKEMIGLTGYYRGVSEFGGEDEAEQLMEVVSSQGIRRRVANRINLWQHYGIDTTNNARKNYSFDNIWDNNVSLNLTRFNALHIEAYDTDPATAALVANTIAEEVDSAFRATRRERSMGAYNFLLARKKILLGEYKQLEDSLTRYRKLGLVDIAGQTKEIYRIKLQEIAANNKERTNRIEKEFSNLKNFSAHTASLEAKLFNKGTEIAKIEESETGILAEANQVISSIFNVDRAEKPEVKAYPKRAITTITAGIGAFILALFIVFAKEYLKNEVWIETSVEE</sequence>
<feature type="transmembrane region" description="Helical" evidence="6">
    <location>
        <begin position="304"/>
        <end position="324"/>
    </location>
</feature>
<evidence type="ECO:0000256" key="5">
    <source>
        <dbReference type="ARBA" id="ARBA00023136"/>
    </source>
</evidence>
<dbReference type="InterPro" id="IPR003856">
    <property type="entry name" value="LPS_length_determ_N"/>
</dbReference>
<evidence type="ECO:0000256" key="4">
    <source>
        <dbReference type="ARBA" id="ARBA00022989"/>
    </source>
</evidence>
<dbReference type="STRING" id="1640674.SAMN05216323_101531"/>
<evidence type="ECO:0000256" key="6">
    <source>
        <dbReference type="SAM" id="Phobius"/>
    </source>
</evidence>
<dbReference type="EMBL" id="FMYP01000015">
    <property type="protein sequence ID" value="SDC03670.1"/>
    <property type="molecule type" value="Genomic_DNA"/>
</dbReference>
<dbReference type="GO" id="GO:0004713">
    <property type="term" value="F:protein tyrosine kinase activity"/>
    <property type="evidence" value="ECO:0007669"/>
    <property type="project" value="TreeGrafter"/>
</dbReference>
<evidence type="ECO:0000256" key="2">
    <source>
        <dbReference type="ARBA" id="ARBA00022475"/>
    </source>
</evidence>
<dbReference type="Pfam" id="PF02706">
    <property type="entry name" value="Wzz"/>
    <property type="match status" value="1"/>
</dbReference>
<keyword evidence="5 6" id="KW-0472">Membrane</keyword>
<dbReference type="GO" id="GO:0005886">
    <property type="term" value="C:plasma membrane"/>
    <property type="evidence" value="ECO:0007669"/>
    <property type="project" value="UniProtKB-SubCell"/>
</dbReference>
<keyword evidence="2" id="KW-1003">Cell membrane</keyword>
<evidence type="ECO:0000256" key="3">
    <source>
        <dbReference type="ARBA" id="ARBA00022692"/>
    </source>
</evidence>
<dbReference type="RefSeq" id="WP_092436852.1">
    <property type="nucleotide sequence ID" value="NZ_FMYP01000015.1"/>
</dbReference>
<organism evidence="8 9">
    <name type="scientific">Williamwhitmania taraxaci</name>
    <dbReference type="NCBI Taxonomy" id="1640674"/>
    <lineage>
        <taxon>Bacteria</taxon>
        <taxon>Pseudomonadati</taxon>
        <taxon>Bacteroidota</taxon>
        <taxon>Bacteroidia</taxon>
        <taxon>Bacteroidales</taxon>
        <taxon>Williamwhitmaniaceae</taxon>
        <taxon>Williamwhitmania</taxon>
    </lineage>
</organism>
<feature type="domain" description="Polysaccharide chain length determinant N-terminal" evidence="7">
    <location>
        <begin position="12"/>
        <end position="100"/>
    </location>
</feature>
<keyword evidence="4 6" id="KW-1133">Transmembrane helix</keyword>
<accession>A0A1G6IB67</accession>
<feature type="transmembrane region" description="Helical" evidence="6">
    <location>
        <begin position="20"/>
        <end position="41"/>
    </location>
</feature>
<dbReference type="PANTHER" id="PTHR32309:SF13">
    <property type="entry name" value="FERRIC ENTEROBACTIN TRANSPORT PROTEIN FEPE"/>
    <property type="match status" value="1"/>
</dbReference>
<evidence type="ECO:0000313" key="8">
    <source>
        <dbReference type="EMBL" id="SDC03670.1"/>
    </source>
</evidence>
<evidence type="ECO:0000256" key="1">
    <source>
        <dbReference type="ARBA" id="ARBA00004651"/>
    </source>
</evidence>
<reference evidence="8 9" key="1">
    <citation type="submission" date="2016-09" db="EMBL/GenBank/DDBJ databases">
        <authorList>
            <person name="Capua I."/>
            <person name="De Benedictis P."/>
            <person name="Joannis T."/>
            <person name="Lombin L.H."/>
            <person name="Cattoli G."/>
        </authorList>
    </citation>
    <scope>NUCLEOTIDE SEQUENCE [LARGE SCALE GENOMIC DNA]</scope>
    <source>
        <strain evidence="8 9">A7P-90m</strain>
    </source>
</reference>
<dbReference type="PANTHER" id="PTHR32309">
    <property type="entry name" value="TYROSINE-PROTEIN KINASE"/>
    <property type="match status" value="1"/>
</dbReference>
<keyword evidence="3 6" id="KW-0812">Transmembrane</keyword>